<dbReference type="SUPFAM" id="SSF52833">
    <property type="entry name" value="Thioredoxin-like"/>
    <property type="match status" value="1"/>
</dbReference>
<evidence type="ECO:0000256" key="6">
    <source>
        <dbReference type="ARBA" id="ARBA00023284"/>
    </source>
</evidence>
<evidence type="ECO:0000259" key="10">
    <source>
        <dbReference type="PROSITE" id="PS51352"/>
    </source>
</evidence>
<dbReference type="InterPro" id="IPR017937">
    <property type="entry name" value="Thioredoxin_CS"/>
</dbReference>
<dbReference type="AlphaFoldDB" id="A0AA42B5X9"/>
<dbReference type="PROSITE" id="PS51352">
    <property type="entry name" value="THIOREDOXIN_2"/>
    <property type="match status" value="1"/>
</dbReference>
<dbReference type="PANTHER" id="PTHR35891">
    <property type="entry name" value="THIOL:DISULFIDE INTERCHANGE PROTEIN DSBA"/>
    <property type="match status" value="1"/>
</dbReference>
<dbReference type="RefSeq" id="WP_251259508.1">
    <property type="nucleotide sequence ID" value="NZ_JAMQGP010000001.1"/>
</dbReference>
<accession>A0AA42B5X9</accession>
<dbReference type="InterPro" id="IPR050824">
    <property type="entry name" value="Thiol_disulfide_DsbA"/>
</dbReference>
<evidence type="ECO:0000256" key="1">
    <source>
        <dbReference type="ARBA" id="ARBA00004418"/>
    </source>
</evidence>
<dbReference type="GO" id="GO:0015036">
    <property type="term" value="F:disulfide oxidoreductase activity"/>
    <property type="evidence" value="ECO:0007669"/>
    <property type="project" value="UniProtKB-ARBA"/>
</dbReference>
<feature type="disulfide bond" description="Redox-active" evidence="8">
    <location>
        <begin position="50"/>
        <end position="53"/>
    </location>
</feature>
<comment type="similarity">
    <text evidence="2">Belongs to the thioredoxin family. DsbA subfamily.</text>
</comment>
<keyword evidence="6" id="KW-0676">Redox-active center</keyword>
<keyword evidence="12" id="KW-1185">Reference proteome</keyword>
<name>A0AA42B5X9_9GAMM</name>
<feature type="signal peptide" evidence="9">
    <location>
        <begin position="1"/>
        <end position="20"/>
    </location>
</feature>
<dbReference type="InterPro" id="IPR001853">
    <property type="entry name" value="DSBA-like_thioredoxin_dom"/>
</dbReference>
<dbReference type="InterPro" id="IPR036249">
    <property type="entry name" value="Thioredoxin-like_sf"/>
</dbReference>
<reference evidence="11 12" key="1">
    <citation type="journal article" date="2013" name="Antonie Van Leeuwenhoek">
        <title>Echinimonas agarilytica gen. nov., sp. nov., a new gammaproteobacterium isolated from the sea urchin Strongylocentrotus intermedius.</title>
        <authorList>
            <person name="Nedashkovskaya O.I."/>
            <person name="Stenkova A.M."/>
            <person name="Zhukova N.V."/>
            <person name="Van Trappen S."/>
            <person name="Lee J.S."/>
            <person name="Kim S.B."/>
        </authorList>
    </citation>
    <scope>NUCLEOTIDE SEQUENCE [LARGE SCALE GENOMIC DNA]</scope>
    <source>
        <strain evidence="11 12">KMM 6351</strain>
    </source>
</reference>
<keyword evidence="3 9" id="KW-0732">Signal</keyword>
<dbReference type="Pfam" id="PF01323">
    <property type="entry name" value="DSBA"/>
    <property type="match status" value="1"/>
</dbReference>
<dbReference type="PROSITE" id="PS00194">
    <property type="entry name" value="THIOREDOXIN_1"/>
    <property type="match status" value="1"/>
</dbReference>
<dbReference type="CDD" id="cd03019">
    <property type="entry name" value="DsbA_DsbA"/>
    <property type="match status" value="1"/>
</dbReference>
<gene>
    <name evidence="11" type="ORF">NAF29_00690</name>
</gene>
<evidence type="ECO:0000256" key="8">
    <source>
        <dbReference type="PIRSR" id="PIRSR001488-1"/>
    </source>
</evidence>
<dbReference type="PANTHER" id="PTHR35891:SF2">
    <property type="entry name" value="THIOL:DISULFIDE INTERCHANGE PROTEIN DSBA"/>
    <property type="match status" value="1"/>
</dbReference>
<dbReference type="InterPro" id="IPR013766">
    <property type="entry name" value="Thioredoxin_domain"/>
</dbReference>
<sequence length="207" mass="23162">MRKLLVTLLAIVALPMAAFAADYKEGTHYEVISSQATTQPEVMEFFSYYCPHCWKFEPIVEALEDGLQGVELKRGHVEFLPPRNPQLGQMMTRAFAAAQVLKVVKPFSEQVYQRNFVQRKMVATMDDVRDIFTAIGVKKEDFNGAYNSFPVNSLVAQMAQKTKKYGVSGTPSVIVNGKYKVLAGGLSDSDDFVADYVKLVNYLVTLK</sequence>
<evidence type="ECO:0000313" key="11">
    <source>
        <dbReference type="EMBL" id="MCM2678188.1"/>
    </source>
</evidence>
<evidence type="ECO:0000256" key="9">
    <source>
        <dbReference type="SAM" id="SignalP"/>
    </source>
</evidence>
<proteinExistence type="inferred from homology"/>
<keyword evidence="5 7" id="KW-1015">Disulfide bond</keyword>
<dbReference type="GO" id="GO:0042597">
    <property type="term" value="C:periplasmic space"/>
    <property type="evidence" value="ECO:0007669"/>
    <property type="project" value="UniProtKB-SubCell"/>
</dbReference>
<evidence type="ECO:0000313" key="12">
    <source>
        <dbReference type="Proteomes" id="UP001165393"/>
    </source>
</evidence>
<feature type="chain" id="PRO_5041402394" description="Thiol:disulfide interchange protein" evidence="9">
    <location>
        <begin position="21"/>
        <end position="207"/>
    </location>
</feature>
<keyword evidence="4 7" id="KW-0574">Periplasm</keyword>
<dbReference type="EMBL" id="JAMQGP010000001">
    <property type="protein sequence ID" value="MCM2678188.1"/>
    <property type="molecule type" value="Genomic_DNA"/>
</dbReference>
<organism evidence="11 12">
    <name type="scientific">Echinimonas agarilytica</name>
    <dbReference type="NCBI Taxonomy" id="1215918"/>
    <lineage>
        <taxon>Bacteria</taxon>
        <taxon>Pseudomonadati</taxon>
        <taxon>Pseudomonadota</taxon>
        <taxon>Gammaproteobacteria</taxon>
        <taxon>Alteromonadales</taxon>
        <taxon>Echinimonadaceae</taxon>
        <taxon>Echinimonas</taxon>
    </lineage>
</organism>
<dbReference type="Proteomes" id="UP001165393">
    <property type="component" value="Unassembled WGS sequence"/>
</dbReference>
<evidence type="ECO:0000256" key="4">
    <source>
        <dbReference type="ARBA" id="ARBA00022764"/>
    </source>
</evidence>
<dbReference type="PIRSF" id="PIRSF001488">
    <property type="entry name" value="Tdi_protein"/>
    <property type="match status" value="1"/>
</dbReference>
<evidence type="ECO:0000256" key="5">
    <source>
        <dbReference type="ARBA" id="ARBA00023157"/>
    </source>
</evidence>
<dbReference type="InterPro" id="IPR023205">
    <property type="entry name" value="DsbA/DsbL"/>
</dbReference>
<comment type="caution">
    <text evidence="11">The sequence shown here is derived from an EMBL/GenBank/DDBJ whole genome shotgun (WGS) entry which is preliminary data.</text>
</comment>
<dbReference type="Gene3D" id="3.40.30.10">
    <property type="entry name" value="Glutaredoxin"/>
    <property type="match status" value="1"/>
</dbReference>
<evidence type="ECO:0000256" key="2">
    <source>
        <dbReference type="ARBA" id="ARBA00005791"/>
    </source>
</evidence>
<evidence type="ECO:0000256" key="3">
    <source>
        <dbReference type="ARBA" id="ARBA00022729"/>
    </source>
</evidence>
<protein>
    <recommendedName>
        <fullName evidence="7">Thiol:disulfide interchange protein</fullName>
    </recommendedName>
</protein>
<evidence type="ECO:0000256" key="7">
    <source>
        <dbReference type="PIRNR" id="PIRNR001488"/>
    </source>
</evidence>
<comment type="subcellular location">
    <subcellularLocation>
        <location evidence="1 7">Periplasm</location>
    </subcellularLocation>
</comment>
<feature type="domain" description="Thioredoxin" evidence="10">
    <location>
        <begin position="10"/>
        <end position="205"/>
    </location>
</feature>